<comment type="caution">
    <text evidence="2">The sequence shown here is derived from an EMBL/GenBank/DDBJ whole genome shotgun (WGS) entry which is preliminary data.</text>
</comment>
<reference evidence="2 3" key="1">
    <citation type="journal article" date="2018" name="Sci. Rep.">
        <title>Comparative analysis of the Pocillopora damicornis genome highlights role of immune system in coral evolution.</title>
        <authorList>
            <person name="Cunning R."/>
            <person name="Bay R.A."/>
            <person name="Gillette P."/>
            <person name="Baker A.C."/>
            <person name="Traylor-Knowles N."/>
        </authorList>
    </citation>
    <scope>NUCLEOTIDE SEQUENCE [LARGE SCALE GENOMIC DNA]</scope>
    <source>
        <strain evidence="2">RSMAS</strain>
        <tissue evidence="2">Whole animal</tissue>
    </source>
</reference>
<feature type="compositionally biased region" description="Basic and acidic residues" evidence="1">
    <location>
        <begin position="1"/>
        <end position="14"/>
    </location>
</feature>
<evidence type="ECO:0000313" key="3">
    <source>
        <dbReference type="Proteomes" id="UP000275408"/>
    </source>
</evidence>
<sequence>MEKERKKQTGPDSRKAKRKERRGSRDTYEKDMNKFFTIIYHNIYRLHDEKIPTIRSGSELRQLQLCGVLERPSMNSGTHLPTEHRFPRRNSDFTMQSSHSKYFSSSTALKRRVEFSDTFLEELKFPDMVEDFNLRFLYDKDEAV</sequence>
<name>A0A3M6UW28_POCDA</name>
<evidence type="ECO:0000256" key="1">
    <source>
        <dbReference type="SAM" id="MobiDB-lite"/>
    </source>
</evidence>
<dbReference type="EMBL" id="RCHS01000611">
    <property type="protein sequence ID" value="RMX57799.1"/>
    <property type="molecule type" value="Genomic_DNA"/>
</dbReference>
<protein>
    <submittedName>
        <fullName evidence="2">Uncharacterized protein</fullName>
    </submittedName>
</protein>
<accession>A0A3M6UW28</accession>
<gene>
    <name evidence="2" type="ORF">pdam_00006747</name>
</gene>
<feature type="region of interest" description="Disordered" evidence="1">
    <location>
        <begin position="1"/>
        <end position="27"/>
    </location>
</feature>
<proteinExistence type="predicted"/>
<organism evidence="2 3">
    <name type="scientific">Pocillopora damicornis</name>
    <name type="common">Cauliflower coral</name>
    <name type="synonym">Millepora damicornis</name>
    <dbReference type="NCBI Taxonomy" id="46731"/>
    <lineage>
        <taxon>Eukaryota</taxon>
        <taxon>Metazoa</taxon>
        <taxon>Cnidaria</taxon>
        <taxon>Anthozoa</taxon>
        <taxon>Hexacorallia</taxon>
        <taxon>Scleractinia</taxon>
        <taxon>Astrocoeniina</taxon>
        <taxon>Pocilloporidae</taxon>
        <taxon>Pocillopora</taxon>
    </lineage>
</organism>
<dbReference type="AlphaFoldDB" id="A0A3M6UW28"/>
<keyword evidence="3" id="KW-1185">Reference proteome</keyword>
<dbReference type="Proteomes" id="UP000275408">
    <property type="component" value="Unassembled WGS sequence"/>
</dbReference>
<evidence type="ECO:0000313" key="2">
    <source>
        <dbReference type="EMBL" id="RMX57799.1"/>
    </source>
</evidence>